<name>A0AAV1YW50_9ARAC</name>
<gene>
    <name evidence="2" type="ORF">LARSCL_LOCUS1436</name>
</gene>
<keyword evidence="1" id="KW-0732">Signal</keyword>
<keyword evidence="3" id="KW-1185">Reference proteome</keyword>
<evidence type="ECO:0000313" key="3">
    <source>
        <dbReference type="Proteomes" id="UP001497382"/>
    </source>
</evidence>
<accession>A0AAV1YW50</accession>
<protein>
    <submittedName>
        <fullName evidence="2">Uncharacterized protein</fullName>
    </submittedName>
</protein>
<sequence length="61" mass="6801">MMRLFIAILFLSVMVFSFLICEIRTQNVEDVGYAIEGSGNNFAQAARDDGLLCDDEDDFGC</sequence>
<comment type="caution">
    <text evidence="2">The sequence shown here is derived from an EMBL/GenBank/DDBJ whole genome shotgun (WGS) entry which is preliminary data.</text>
</comment>
<dbReference type="AlphaFoldDB" id="A0AAV1YW50"/>
<organism evidence="2 3">
    <name type="scientific">Larinioides sclopetarius</name>
    <dbReference type="NCBI Taxonomy" id="280406"/>
    <lineage>
        <taxon>Eukaryota</taxon>
        <taxon>Metazoa</taxon>
        <taxon>Ecdysozoa</taxon>
        <taxon>Arthropoda</taxon>
        <taxon>Chelicerata</taxon>
        <taxon>Arachnida</taxon>
        <taxon>Araneae</taxon>
        <taxon>Araneomorphae</taxon>
        <taxon>Entelegynae</taxon>
        <taxon>Araneoidea</taxon>
        <taxon>Araneidae</taxon>
        <taxon>Larinioides</taxon>
    </lineage>
</organism>
<proteinExistence type="predicted"/>
<evidence type="ECO:0000313" key="2">
    <source>
        <dbReference type="EMBL" id="CAL1263313.1"/>
    </source>
</evidence>
<evidence type="ECO:0000256" key="1">
    <source>
        <dbReference type="SAM" id="SignalP"/>
    </source>
</evidence>
<feature type="signal peptide" evidence="1">
    <location>
        <begin position="1"/>
        <end position="17"/>
    </location>
</feature>
<feature type="chain" id="PRO_5043617861" evidence="1">
    <location>
        <begin position="18"/>
        <end position="61"/>
    </location>
</feature>
<dbReference type="Proteomes" id="UP001497382">
    <property type="component" value="Unassembled WGS sequence"/>
</dbReference>
<dbReference type="EMBL" id="CAXIEN010000008">
    <property type="protein sequence ID" value="CAL1263313.1"/>
    <property type="molecule type" value="Genomic_DNA"/>
</dbReference>
<reference evidence="2 3" key="1">
    <citation type="submission" date="2024-04" db="EMBL/GenBank/DDBJ databases">
        <authorList>
            <person name="Rising A."/>
            <person name="Reimegard J."/>
            <person name="Sonavane S."/>
            <person name="Akerstrom W."/>
            <person name="Nylinder S."/>
            <person name="Hedman E."/>
            <person name="Kallberg Y."/>
        </authorList>
    </citation>
    <scope>NUCLEOTIDE SEQUENCE [LARGE SCALE GENOMIC DNA]</scope>
</reference>